<dbReference type="InterPro" id="IPR026350">
    <property type="entry name" value="GxxExxY"/>
</dbReference>
<dbReference type="AlphaFoldDB" id="W2HI32"/>
<evidence type="ECO:0000313" key="2">
    <source>
        <dbReference type="EMBL" id="ETK94151.1"/>
    </source>
</evidence>
<evidence type="ECO:0000256" key="1">
    <source>
        <dbReference type="SAM" id="MobiDB-lite"/>
    </source>
</evidence>
<dbReference type="Pfam" id="PF13366">
    <property type="entry name" value="PDDEXK_3"/>
    <property type="match status" value="1"/>
</dbReference>
<organism evidence="2">
    <name type="scientific">Phytophthora nicotianae</name>
    <name type="common">Potato buckeye rot agent</name>
    <name type="synonym">Phytophthora parasitica</name>
    <dbReference type="NCBI Taxonomy" id="4792"/>
    <lineage>
        <taxon>Eukaryota</taxon>
        <taxon>Sar</taxon>
        <taxon>Stramenopiles</taxon>
        <taxon>Oomycota</taxon>
        <taxon>Peronosporomycetes</taxon>
        <taxon>Peronosporales</taxon>
        <taxon>Peronosporaceae</taxon>
        <taxon>Phytophthora</taxon>
    </lineage>
</organism>
<dbReference type="Gene3D" id="3.90.320.10">
    <property type="match status" value="1"/>
</dbReference>
<feature type="compositionally biased region" description="Basic and acidic residues" evidence="1">
    <location>
        <begin position="13"/>
        <end position="46"/>
    </location>
</feature>
<protein>
    <recommendedName>
        <fullName evidence="3">GxxExxY protein</fullName>
    </recommendedName>
</protein>
<dbReference type="EMBL" id="KI684702">
    <property type="protein sequence ID" value="ETK94151.1"/>
    <property type="molecule type" value="Genomic_DNA"/>
</dbReference>
<feature type="non-terminal residue" evidence="2">
    <location>
        <position position="1"/>
    </location>
</feature>
<dbReference type="Proteomes" id="UP000053236">
    <property type="component" value="Unassembled WGS sequence"/>
</dbReference>
<accession>W2HI32</accession>
<feature type="region of interest" description="Disordered" evidence="1">
    <location>
        <begin position="1"/>
        <end position="46"/>
    </location>
</feature>
<gene>
    <name evidence="2" type="ORF">L915_02747</name>
</gene>
<sequence>RYHVVMNTRSKAHTQDKAVPREASPSHDRGNNQQEHEQEDTETKTRDAITEITENLHKISFGEPKDPNSKDLPRITSSSQLEEELPAICNEVFRVLGPYNLEATYQRALARELKDRGVTVFSEVEIPIEYKGQRIASRRVDLYLKLDKPVILELKAATTGIKPDHERQLKFYMTHFNVNDGYLINFPHVTGFPDDNSAQFVKRVLQSEGGAGVSDRVTRSSTPRKNVIPSVTHWQKATMTAKTVTAMAKLETVGLDSNVWY</sequence>
<dbReference type="VEuPathDB" id="FungiDB:PPTG_07538"/>
<dbReference type="InterPro" id="IPR011604">
    <property type="entry name" value="PDDEXK-like_dom_sf"/>
</dbReference>
<name>W2HI32_PHYNI</name>
<evidence type="ECO:0008006" key="3">
    <source>
        <dbReference type="Google" id="ProtNLM"/>
    </source>
</evidence>
<dbReference type="NCBIfam" id="TIGR04256">
    <property type="entry name" value="GxxExxY"/>
    <property type="match status" value="1"/>
</dbReference>
<proteinExistence type="predicted"/>
<reference evidence="2" key="1">
    <citation type="submission" date="2013-11" db="EMBL/GenBank/DDBJ databases">
        <title>The Genome Sequence of Phytophthora parasitica CJ02B3.</title>
        <authorList>
            <consortium name="The Broad Institute Genomics Platform"/>
            <person name="Russ C."/>
            <person name="Tyler B."/>
            <person name="Panabieres F."/>
            <person name="Shan W."/>
            <person name="Tripathy S."/>
            <person name="Grunwald N."/>
            <person name="Machado M."/>
            <person name="Johnson C.S."/>
            <person name="Arredondo F."/>
            <person name="Hong C."/>
            <person name="Coffey M."/>
            <person name="Young S.K."/>
            <person name="Zeng Q."/>
            <person name="Gargeya S."/>
            <person name="Fitzgerald M."/>
            <person name="Abouelleil A."/>
            <person name="Alvarado L."/>
            <person name="Chapman S.B."/>
            <person name="Gainer-Dewar J."/>
            <person name="Goldberg J."/>
            <person name="Griggs A."/>
            <person name="Gujja S."/>
            <person name="Hansen M."/>
            <person name="Howarth C."/>
            <person name="Imamovic A."/>
            <person name="Ireland A."/>
            <person name="Larimer J."/>
            <person name="McCowan C."/>
            <person name="Murphy C."/>
            <person name="Pearson M."/>
            <person name="Poon T.W."/>
            <person name="Priest M."/>
            <person name="Roberts A."/>
            <person name="Saif S."/>
            <person name="Shea T."/>
            <person name="Sykes S."/>
            <person name="Wortman J."/>
            <person name="Nusbaum C."/>
            <person name="Birren B."/>
        </authorList>
    </citation>
    <scope>NUCLEOTIDE SEQUENCE [LARGE SCALE GENOMIC DNA]</scope>
    <source>
        <strain evidence="2">CJ02B3</strain>
    </source>
</reference>